<dbReference type="InterPro" id="IPR039506">
    <property type="entry name" value="SPOB_a"/>
</dbReference>
<evidence type="ECO:0000256" key="1">
    <source>
        <dbReference type="ARBA" id="ARBA00000085"/>
    </source>
</evidence>
<keyword evidence="16" id="KW-1185">Reference proteome</keyword>
<dbReference type="SUPFAM" id="SSF55874">
    <property type="entry name" value="ATPase domain of HSP90 chaperone/DNA topoisomerase II/histidine kinase"/>
    <property type="match status" value="1"/>
</dbReference>
<dbReference type="EC" id="2.7.13.3" evidence="3"/>
<keyword evidence="11 13" id="KW-1133">Transmembrane helix</keyword>
<dbReference type="STRING" id="1714016.BA724_02495"/>
<dbReference type="PROSITE" id="PS50109">
    <property type="entry name" value="HIS_KIN"/>
    <property type="match status" value="1"/>
</dbReference>
<dbReference type="InterPro" id="IPR016120">
    <property type="entry name" value="Sig_transdc_His_kin_SpoOB"/>
</dbReference>
<proteinExistence type="predicted"/>
<dbReference type="InterPro" id="IPR005467">
    <property type="entry name" value="His_kinase_dom"/>
</dbReference>
<dbReference type="Gene3D" id="3.30.450.20">
    <property type="entry name" value="PAS domain"/>
    <property type="match status" value="1"/>
</dbReference>
<dbReference type="GO" id="GO:0005886">
    <property type="term" value="C:plasma membrane"/>
    <property type="evidence" value="ECO:0007669"/>
    <property type="project" value="UniProtKB-SubCell"/>
</dbReference>
<evidence type="ECO:0000256" key="10">
    <source>
        <dbReference type="ARBA" id="ARBA00022840"/>
    </source>
</evidence>
<dbReference type="InterPro" id="IPR004358">
    <property type="entry name" value="Sig_transdc_His_kin-like_C"/>
</dbReference>
<evidence type="ECO:0000256" key="13">
    <source>
        <dbReference type="SAM" id="Phobius"/>
    </source>
</evidence>
<feature type="domain" description="Histidine kinase" evidence="14">
    <location>
        <begin position="346"/>
        <end position="453"/>
    </location>
</feature>
<dbReference type="SUPFAM" id="SSF103190">
    <property type="entry name" value="Sensory domain-like"/>
    <property type="match status" value="1"/>
</dbReference>
<comment type="caution">
    <text evidence="15">The sequence shown here is derived from an EMBL/GenBank/DDBJ whole genome shotgun (WGS) entry which is preliminary data.</text>
</comment>
<dbReference type="Pfam" id="PF02518">
    <property type="entry name" value="HATPase_c"/>
    <property type="match status" value="1"/>
</dbReference>
<keyword evidence="8" id="KW-0547">Nucleotide-binding</keyword>
<comment type="catalytic activity">
    <reaction evidence="1">
        <text>ATP + protein L-histidine = ADP + protein N-phospho-L-histidine.</text>
        <dbReference type="EC" id="2.7.13.3"/>
    </reaction>
</comment>
<dbReference type="InterPro" id="IPR003594">
    <property type="entry name" value="HATPase_dom"/>
</dbReference>
<keyword evidence="10" id="KW-0067">ATP-binding</keyword>
<evidence type="ECO:0000256" key="6">
    <source>
        <dbReference type="ARBA" id="ARBA00022679"/>
    </source>
</evidence>
<dbReference type="InterPro" id="IPR036890">
    <property type="entry name" value="HATPase_C_sf"/>
</dbReference>
<evidence type="ECO:0000256" key="4">
    <source>
        <dbReference type="ARBA" id="ARBA00022475"/>
    </source>
</evidence>
<evidence type="ECO:0000256" key="2">
    <source>
        <dbReference type="ARBA" id="ARBA00004651"/>
    </source>
</evidence>
<dbReference type="SMART" id="SM00387">
    <property type="entry name" value="HATPase_c"/>
    <property type="match status" value="1"/>
</dbReference>
<dbReference type="Gene3D" id="1.10.287.130">
    <property type="match status" value="1"/>
</dbReference>
<dbReference type="AlphaFoldDB" id="A0A1E7DRH7"/>
<dbReference type="Pfam" id="PF14689">
    <property type="entry name" value="SPOB_a"/>
    <property type="match status" value="1"/>
</dbReference>
<dbReference type="PANTHER" id="PTHR43547:SF3">
    <property type="entry name" value="SENSOR PROTEIN CITS"/>
    <property type="match status" value="1"/>
</dbReference>
<keyword evidence="7 13" id="KW-0812">Transmembrane</keyword>
<evidence type="ECO:0000256" key="12">
    <source>
        <dbReference type="ARBA" id="ARBA00023012"/>
    </source>
</evidence>
<dbReference type="PANTHER" id="PTHR43547">
    <property type="entry name" value="TWO-COMPONENT HISTIDINE KINASE"/>
    <property type="match status" value="1"/>
</dbReference>
<accession>A0A1E7DRH7</accession>
<organism evidence="15 16">
    <name type="scientific">Domibacillus iocasae</name>
    <dbReference type="NCBI Taxonomy" id="1714016"/>
    <lineage>
        <taxon>Bacteria</taxon>
        <taxon>Bacillati</taxon>
        <taxon>Bacillota</taxon>
        <taxon>Bacilli</taxon>
        <taxon>Bacillales</taxon>
        <taxon>Bacillaceae</taxon>
        <taxon>Domibacillus</taxon>
    </lineage>
</organism>
<reference evidence="15 16" key="1">
    <citation type="submission" date="2016-06" db="EMBL/GenBank/DDBJ databases">
        <title>Domibacillus iocasae genome sequencing.</title>
        <authorList>
            <person name="Verma A."/>
            <person name="Pal Y."/>
            <person name="Ojha A.K."/>
            <person name="Krishnamurthi S."/>
        </authorList>
    </citation>
    <scope>NUCLEOTIDE SEQUENCE [LARGE SCALE GENOMIC DNA]</scope>
    <source>
        <strain evidence="15 16">DSM 29979</strain>
    </source>
</reference>
<evidence type="ECO:0000256" key="9">
    <source>
        <dbReference type="ARBA" id="ARBA00022777"/>
    </source>
</evidence>
<keyword evidence="9" id="KW-0418">Kinase</keyword>
<keyword evidence="13" id="KW-0472">Membrane</keyword>
<dbReference type="GO" id="GO:0000155">
    <property type="term" value="F:phosphorelay sensor kinase activity"/>
    <property type="evidence" value="ECO:0007669"/>
    <property type="project" value="InterPro"/>
</dbReference>
<dbReference type="Proteomes" id="UP000095658">
    <property type="component" value="Unassembled WGS sequence"/>
</dbReference>
<evidence type="ECO:0000256" key="7">
    <source>
        <dbReference type="ARBA" id="ARBA00022692"/>
    </source>
</evidence>
<protein>
    <recommendedName>
        <fullName evidence="3">histidine kinase</fullName>
        <ecNumber evidence="3">2.7.13.3</ecNumber>
    </recommendedName>
</protein>
<keyword evidence="6" id="KW-0808">Transferase</keyword>
<dbReference type="SUPFAM" id="SSF55890">
    <property type="entry name" value="Sporulation response regulatory protein Spo0B"/>
    <property type="match status" value="1"/>
</dbReference>
<dbReference type="EMBL" id="MAMP01000012">
    <property type="protein sequence ID" value="OES45696.1"/>
    <property type="molecule type" value="Genomic_DNA"/>
</dbReference>
<gene>
    <name evidence="15" type="ORF">BA724_02495</name>
</gene>
<dbReference type="GO" id="GO:0005524">
    <property type="term" value="F:ATP binding"/>
    <property type="evidence" value="ECO:0007669"/>
    <property type="project" value="UniProtKB-KW"/>
</dbReference>
<evidence type="ECO:0000256" key="8">
    <source>
        <dbReference type="ARBA" id="ARBA00022741"/>
    </source>
</evidence>
<dbReference type="Gene3D" id="3.30.565.10">
    <property type="entry name" value="Histidine kinase-like ATPase, C-terminal domain"/>
    <property type="match status" value="1"/>
</dbReference>
<dbReference type="OrthoDB" id="9792686at2"/>
<evidence type="ECO:0000256" key="5">
    <source>
        <dbReference type="ARBA" id="ARBA00022553"/>
    </source>
</evidence>
<keyword evidence="12" id="KW-0902">Two-component regulatory system</keyword>
<name>A0A1E7DRH7_9BACI</name>
<feature type="transmembrane region" description="Helical" evidence="13">
    <location>
        <begin position="207"/>
        <end position="225"/>
    </location>
</feature>
<dbReference type="PRINTS" id="PR00344">
    <property type="entry name" value="BCTRLSENSOR"/>
</dbReference>
<feature type="transmembrane region" description="Helical" evidence="13">
    <location>
        <begin position="45"/>
        <end position="67"/>
    </location>
</feature>
<sequence length="453" mass="49829">MYSTARIFLKSGIFSFHLTKCFVQFDQKQIGASMKTKTVSLRTKIFMLVFSLLFFIIAGMSAVFYAIQMGETAEQVHQLSLQTAQTISFMPETTAYLVEQRADKMLLPVLEHIQERTEAQSISIAGRNGIILSTYGRAEPLRESDRRSLLYGGTYTVEETGTDGQAIIGKAPIMKTTDTYTEVIGTVSVEFSKKSIAKKTAAQTGDILLAAAFALLAGVAGGLWLTKSILADTLGFEPSKIAAMYKKTIDEIRLYSDELRAQTHEFMNKLYVLSGLLQLGRNAAALDFIQKEADSVSLQNQIVFKQIQDDLIQAVLLGKTAKASEKKVLFIIERESTLSALPDHVDGHSLLTVISNLIDNAFEAVKQTRTPHVTFLITDASPTLIIEVTDNGMGIDDQTLGLLFEKGYSTKGEGRGFGLHNVKEAVESFHGIIEVIPNEPAGTIFTIYIPKED</sequence>
<keyword evidence="5" id="KW-0597">Phosphoprotein</keyword>
<keyword evidence="4" id="KW-1003">Cell membrane</keyword>
<comment type="subcellular location">
    <subcellularLocation>
        <location evidence="2">Cell membrane</location>
        <topology evidence="2">Multi-pass membrane protein</topology>
    </subcellularLocation>
</comment>
<evidence type="ECO:0000313" key="15">
    <source>
        <dbReference type="EMBL" id="OES45696.1"/>
    </source>
</evidence>
<evidence type="ECO:0000256" key="3">
    <source>
        <dbReference type="ARBA" id="ARBA00012438"/>
    </source>
</evidence>
<dbReference type="InterPro" id="IPR029151">
    <property type="entry name" value="Sensor-like_sf"/>
</dbReference>
<evidence type="ECO:0000256" key="11">
    <source>
        <dbReference type="ARBA" id="ARBA00022989"/>
    </source>
</evidence>
<evidence type="ECO:0000259" key="14">
    <source>
        <dbReference type="PROSITE" id="PS50109"/>
    </source>
</evidence>
<evidence type="ECO:0000313" key="16">
    <source>
        <dbReference type="Proteomes" id="UP000095658"/>
    </source>
</evidence>